<accession>A0AAN0RID5</accession>
<dbReference type="AlphaFoldDB" id="A0AAN0RID5"/>
<reference evidence="2 3" key="1">
    <citation type="journal article" date="2014" name="ISME J.">
        <title>Adaptation of an abundant Roseobacter RCA organism to pelagic systems revealed by genomic and transcriptomic analyses.</title>
        <authorList>
            <person name="Voget S."/>
            <person name="Wemheuer B."/>
            <person name="Brinkhoff T."/>
            <person name="Vollmers J."/>
            <person name="Dietrich S."/>
            <person name="Giebel H.A."/>
            <person name="Beardsley C."/>
            <person name="Sardemann C."/>
            <person name="Bakenhus I."/>
            <person name="Billerbeck S."/>
            <person name="Daniel R."/>
            <person name="Simon M."/>
        </authorList>
    </citation>
    <scope>NUCLEOTIDE SEQUENCE [LARGE SCALE GENOMIC DNA]</scope>
    <source>
        <strain evidence="2 3">RCA23</strain>
    </source>
</reference>
<dbReference type="EMBL" id="CP003984">
    <property type="protein sequence ID" value="AII86793.1"/>
    <property type="molecule type" value="Genomic_DNA"/>
</dbReference>
<name>A0AAN0RID5_9RHOB</name>
<sequence length="150" mass="16680">MGVSCRICGAKTEKSGHLFTCQNKACGGVHWDKGKIKTIKKALKADPELLNQVLNDANVPEPIKGGNSHFVYVLRLRGELNAVYVGMTGLHPYARYLNHVRGYKSSHHAKKRATALISYEGPMLHADAKEREPKLADELRQKEFVVYGGH</sequence>
<dbReference type="Gene3D" id="3.40.1440.10">
    <property type="entry name" value="GIY-YIG endonuclease"/>
    <property type="match status" value="1"/>
</dbReference>
<proteinExistence type="predicted"/>
<dbReference type="InterPro" id="IPR035901">
    <property type="entry name" value="GIY-YIG_endonuc_sf"/>
</dbReference>
<dbReference type="InterPro" id="IPR000305">
    <property type="entry name" value="GIY-YIG_endonuc"/>
</dbReference>
<evidence type="ECO:0000259" key="1">
    <source>
        <dbReference type="PROSITE" id="PS50164"/>
    </source>
</evidence>
<gene>
    <name evidence="2" type="ORF">RCA23_c12460</name>
</gene>
<dbReference type="PROSITE" id="PS50164">
    <property type="entry name" value="GIY_YIG"/>
    <property type="match status" value="1"/>
</dbReference>
<feature type="domain" description="GIY-YIG" evidence="1">
    <location>
        <begin position="67"/>
        <end position="146"/>
    </location>
</feature>
<protein>
    <recommendedName>
        <fullName evidence="1">GIY-YIG domain-containing protein</fullName>
    </recommendedName>
</protein>
<evidence type="ECO:0000313" key="3">
    <source>
        <dbReference type="Proteomes" id="UP000028680"/>
    </source>
</evidence>
<organism evidence="2 3">
    <name type="scientific">Planktomarina temperata RCA23</name>
    <dbReference type="NCBI Taxonomy" id="666509"/>
    <lineage>
        <taxon>Bacteria</taxon>
        <taxon>Pseudomonadati</taxon>
        <taxon>Pseudomonadota</taxon>
        <taxon>Alphaproteobacteria</taxon>
        <taxon>Rhodobacterales</taxon>
        <taxon>Paracoccaceae</taxon>
        <taxon>Planktomarina</taxon>
    </lineage>
</organism>
<dbReference type="RefSeq" id="WP_044049607.1">
    <property type="nucleotide sequence ID" value="NZ_CP003984.1"/>
</dbReference>
<dbReference type="KEGG" id="ptp:RCA23_c12460"/>
<keyword evidence="3" id="KW-1185">Reference proteome</keyword>
<dbReference type="Proteomes" id="UP000028680">
    <property type="component" value="Chromosome"/>
</dbReference>
<evidence type="ECO:0000313" key="2">
    <source>
        <dbReference type="EMBL" id="AII86793.1"/>
    </source>
</evidence>